<comment type="subunit">
    <text evidence="8">Subunit of the heterotrimeric GatFAB amidotransferase (AdT) complex, composed of A, B and F subunits.</text>
</comment>
<comment type="subcellular location">
    <subcellularLocation>
        <location evidence="8">Mitochondrion inner membrane</location>
        <topology evidence="8">Peripheral membrane protein</topology>
        <orientation evidence="8">Matrix side</orientation>
    </subcellularLocation>
</comment>
<evidence type="ECO:0000256" key="3">
    <source>
        <dbReference type="ARBA" id="ARBA00022792"/>
    </source>
</evidence>
<comment type="similarity">
    <text evidence="8">Belongs to the GatF family.</text>
</comment>
<reference evidence="9 10" key="1">
    <citation type="submission" date="2016-02" db="EMBL/GenBank/DDBJ databases">
        <title>Comparative genomic and transcriptomic foundation for Pichia pastoris.</title>
        <authorList>
            <person name="Love K.R."/>
            <person name="Shah K.A."/>
            <person name="Whittaker C.A."/>
            <person name="Wu J."/>
            <person name="Bartlett M.C."/>
            <person name="Ma D."/>
            <person name="Leeson R.L."/>
            <person name="Priest M."/>
            <person name="Young S.K."/>
            <person name="Love J.C."/>
        </authorList>
    </citation>
    <scope>NUCLEOTIDE SEQUENCE [LARGE SCALE GENOMIC DNA]</scope>
    <source>
        <strain evidence="9 10">ATCC 28485</strain>
    </source>
</reference>
<evidence type="ECO:0000256" key="4">
    <source>
        <dbReference type="ARBA" id="ARBA00022840"/>
    </source>
</evidence>
<comment type="function">
    <text evidence="8">Allows the formation of correctly charged Gln-tRNA(Gln) through the transamidation of misacylated Glu-tRNA(Gln) in the mitochondria. The reaction takes place in the presence of glutamine and ATP through an activated gamma-phospho-Glu-tRNA(Gln). Required for proper protein synthesis within the mitochondrion.</text>
</comment>
<evidence type="ECO:0000256" key="8">
    <source>
        <dbReference type="HAMAP-Rule" id="MF_03151"/>
    </source>
</evidence>
<keyword evidence="4 8" id="KW-0067">ATP-binding</keyword>
<dbReference type="GO" id="GO:0005524">
    <property type="term" value="F:ATP binding"/>
    <property type="evidence" value="ECO:0007669"/>
    <property type="project" value="UniProtKB-KW"/>
</dbReference>
<dbReference type="AlphaFoldDB" id="A0A1B2JIU5"/>
<keyword evidence="2 8" id="KW-0547">Nucleotide-binding</keyword>
<dbReference type="HAMAP" id="MF_03151">
    <property type="entry name" value="GatF"/>
    <property type="match status" value="1"/>
</dbReference>
<dbReference type="GO" id="GO:0070681">
    <property type="term" value="P:glutaminyl-tRNAGln biosynthesis via transamidation"/>
    <property type="evidence" value="ECO:0007669"/>
    <property type="project" value="UniProtKB-UniRule"/>
</dbReference>
<dbReference type="EMBL" id="CP014587">
    <property type="protein sequence ID" value="ANZ77768.1"/>
    <property type="molecule type" value="Genomic_DNA"/>
</dbReference>
<comment type="catalytic activity">
    <reaction evidence="8">
        <text>L-glutamyl-tRNA(Gln) + L-glutamine + ATP + H2O = L-glutaminyl-tRNA(Gln) + L-glutamate + ADP + phosphate + H(+)</text>
        <dbReference type="Rhea" id="RHEA:17521"/>
        <dbReference type="Rhea" id="RHEA-COMP:9681"/>
        <dbReference type="Rhea" id="RHEA-COMP:9684"/>
        <dbReference type="ChEBI" id="CHEBI:15377"/>
        <dbReference type="ChEBI" id="CHEBI:15378"/>
        <dbReference type="ChEBI" id="CHEBI:29985"/>
        <dbReference type="ChEBI" id="CHEBI:30616"/>
        <dbReference type="ChEBI" id="CHEBI:43474"/>
        <dbReference type="ChEBI" id="CHEBI:58359"/>
        <dbReference type="ChEBI" id="CHEBI:78520"/>
        <dbReference type="ChEBI" id="CHEBI:78521"/>
        <dbReference type="ChEBI" id="CHEBI:456216"/>
    </reaction>
</comment>
<sequence>MFRTAVRKYSSRVGPKFQSLEQIKEYLKKPTWDTKMLLKGSQKSLEIDIPKLHRLLQLSGLCTELAPGKEGELLNDLNAQLTMMNKLEEIECKEFDLIETQHSPLKYRDIVNATDELKQSKKKGETGQWNPLELASVKSEGFYVVNEKLGKE</sequence>
<name>A0A1B2JIU5_PICPA</name>
<accession>A0A1B2JIU5</accession>
<evidence type="ECO:0000256" key="6">
    <source>
        <dbReference type="ARBA" id="ARBA00023128"/>
    </source>
</evidence>
<dbReference type="OrthoDB" id="4053592at2759"/>
<dbReference type="GO" id="GO:0050567">
    <property type="term" value="F:glutaminyl-tRNA synthase (glutamine-hydrolyzing) activity"/>
    <property type="evidence" value="ECO:0007669"/>
    <property type="project" value="UniProtKB-UniRule"/>
</dbReference>
<dbReference type="Proteomes" id="UP000094565">
    <property type="component" value="Chromosome 4"/>
</dbReference>
<evidence type="ECO:0000256" key="5">
    <source>
        <dbReference type="ARBA" id="ARBA00022917"/>
    </source>
</evidence>
<dbReference type="EC" id="6.3.5.-" evidence="8"/>
<keyword evidence="6 8" id="KW-0496">Mitochondrion</keyword>
<evidence type="ECO:0000313" key="10">
    <source>
        <dbReference type="Proteomes" id="UP000094565"/>
    </source>
</evidence>
<gene>
    <name evidence="8 9" type="primary">GTF1</name>
    <name evidence="9" type="ORF">ATY40_BA7504602</name>
</gene>
<proteinExistence type="inferred from homology"/>
<keyword evidence="1 8" id="KW-0436">Ligase</keyword>
<evidence type="ECO:0000256" key="7">
    <source>
        <dbReference type="ARBA" id="ARBA00023136"/>
    </source>
</evidence>
<dbReference type="GO" id="GO:0032543">
    <property type="term" value="P:mitochondrial translation"/>
    <property type="evidence" value="ECO:0007669"/>
    <property type="project" value="UniProtKB-UniRule"/>
</dbReference>
<evidence type="ECO:0000256" key="2">
    <source>
        <dbReference type="ARBA" id="ARBA00022741"/>
    </source>
</evidence>
<dbReference type="GO" id="GO:0030956">
    <property type="term" value="C:glutamyl-tRNA(Gln) amidotransferase complex"/>
    <property type="evidence" value="ECO:0007669"/>
    <property type="project" value="UniProtKB-UniRule"/>
</dbReference>
<keyword evidence="5 8" id="KW-0648">Protein biosynthesis</keyword>
<keyword evidence="3 8" id="KW-0999">Mitochondrion inner membrane</keyword>
<dbReference type="InterPro" id="IPR027499">
    <property type="entry name" value="GatF"/>
</dbReference>
<dbReference type="CDD" id="cd21422">
    <property type="entry name" value="GatF"/>
    <property type="match status" value="1"/>
</dbReference>
<evidence type="ECO:0000313" key="9">
    <source>
        <dbReference type="EMBL" id="ANZ77768.1"/>
    </source>
</evidence>
<dbReference type="GO" id="GO:0005743">
    <property type="term" value="C:mitochondrial inner membrane"/>
    <property type="evidence" value="ECO:0007669"/>
    <property type="project" value="UniProtKB-SubCell"/>
</dbReference>
<dbReference type="Pfam" id="PF20977">
    <property type="entry name" value="GatF"/>
    <property type="match status" value="1"/>
</dbReference>
<organism evidence="9 10">
    <name type="scientific">Komagataella pastoris</name>
    <name type="common">Yeast</name>
    <name type="synonym">Pichia pastoris</name>
    <dbReference type="NCBI Taxonomy" id="4922"/>
    <lineage>
        <taxon>Eukaryota</taxon>
        <taxon>Fungi</taxon>
        <taxon>Dikarya</taxon>
        <taxon>Ascomycota</taxon>
        <taxon>Saccharomycotina</taxon>
        <taxon>Pichiomycetes</taxon>
        <taxon>Pichiales</taxon>
        <taxon>Pichiaceae</taxon>
        <taxon>Komagataella</taxon>
    </lineage>
</organism>
<protein>
    <recommendedName>
        <fullName evidence="8">Glutamyl-tRNA(Gln) amidotransferase subunit F, mitochondrial</fullName>
        <shortName evidence="8">Glu-AdT subunit F</shortName>
        <ecNumber evidence="8">6.3.5.-</ecNumber>
    </recommendedName>
</protein>
<evidence type="ECO:0000256" key="1">
    <source>
        <dbReference type="ARBA" id="ARBA00022598"/>
    </source>
</evidence>
<keyword evidence="10" id="KW-1185">Reference proteome</keyword>
<keyword evidence="7 8" id="KW-0472">Membrane</keyword>